<dbReference type="Proteomes" id="UP000324194">
    <property type="component" value="Chromosome 1"/>
</dbReference>
<dbReference type="Pfam" id="PF07566">
    <property type="entry name" value="DUF1543"/>
    <property type="match status" value="1"/>
</dbReference>
<keyword evidence="3" id="KW-1185">Reference proteome</keyword>
<evidence type="ECO:0000259" key="1">
    <source>
        <dbReference type="Pfam" id="PF07566"/>
    </source>
</evidence>
<proteinExistence type="predicted"/>
<dbReference type="RefSeq" id="WP_148337984.1">
    <property type="nucleotide sequence ID" value="NZ_LR699119.1"/>
</dbReference>
<feature type="domain" description="DUF1543" evidence="1">
    <location>
        <begin position="15"/>
        <end position="65"/>
    </location>
</feature>
<organism evidence="2 3">
    <name type="scientific">Aquicella siphonis</name>
    <dbReference type="NCBI Taxonomy" id="254247"/>
    <lineage>
        <taxon>Bacteria</taxon>
        <taxon>Pseudomonadati</taxon>
        <taxon>Pseudomonadota</taxon>
        <taxon>Gammaproteobacteria</taxon>
        <taxon>Legionellales</taxon>
        <taxon>Coxiellaceae</taxon>
        <taxon>Aquicella</taxon>
    </lineage>
</organism>
<accession>A0A5E4PF38</accession>
<gene>
    <name evidence="2" type="ORF">AQUSIP_03180</name>
</gene>
<dbReference type="AlphaFoldDB" id="A0A5E4PF38"/>
<evidence type="ECO:0000313" key="2">
    <source>
        <dbReference type="EMBL" id="VVC75043.1"/>
    </source>
</evidence>
<reference evidence="2 3" key="1">
    <citation type="submission" date="2019-08" db="EMBL/GenBank/DDBJ databases">
        <authorList>
            <person name="Guy L."/>
        </authorList>
    </citation>
    <scope>NUCLEOTIDE SEQUENCE [LARGE SCALE GENOMIC DNA]</scope>
    <source>
        <strain evidence="2 3">SGT-108</strain>
    </source>
</reference>
<evidence type="ECO:0000313" key="3">
    <source>
        <dbReference type="Proteomes" id="UP000324194"/>
    </source>
</evidence>
<dbReference type="Gene3D" id="3.10.20.10">
    <property type="match status" value="2"/>
</dbReference>
<protein>
    <recommendedName>
        <fullName evidence="1">DUF1543 domain-containing protein</fullName>
    </recommendedName>
</protein>
<sequence length="170" mass="19394">MKLFAVLLGGRANGCNIELHDVVFVAGRTLEETYPKLIGKWFGSKKRLHIDSTVELKYVDGHEIVISREAPADDKKLFFVNFGAYKPGYFGEVHETAFYVGTSKPEVLARAKEELCLALMERHCDDNLSIDDIISVYEIDQHHIHLIPTTEPAELNIISEYRRLDMPEIF</sequence>
<dbReference type="KEGG" id="asip:AQUSIP_03180"/>
<dbReference type="InterPro" id="IPR011440">
    <property type="entry name" value="DUF1543"/>
</dbReference>
<dbReference type="OrthoDB" id="850243at2"/>
<dbReference type="EMBL" id="LR699119">
    <property type="protein sequence ID" value="VVC75043.1"/>
    <property type="molecule type" value="Genomic_DNA"/>
</dbReference>
<name>A0A5E4PF38_9COXI</name>